<evidence type="ECO:0000256" key="1">
    <source>
        <dbReference type="ARBA" id="ARBA00003456"/>
    </source>
</evidence>
<name>A0A6F8ZES3_9FIRM</name>
<keyword evidence="9 10" id="KW-0066">ATP synthesis</keyword>
<keyword evidence="4 10" id="KW-0813">Transport</keyword>
<sequence length="288" mass="32738">MAQGGWQALKRRIKSVQNTRQITRAMKMVAGAKLRKAETQAKQAREYFDAMLAITRRAVELGPSDHPLLAEREVRRAGFLVVTADRGLAGPYNTNVLREAMRAMAQTGLDREHLKVFAVGRKGRDFLAYRGFRVVEEAVDLGDDPTFHQARLVVEPVFRYFLDEEIDAVYLVYTRYINAMSYRPTTLRLLPVPREELEQGRQLVGYEFEPSSTDVYDVLIPRYIQTMMYGALLEAKASEHGSRMVAMDSASKNADELIRRLILIRNRMRQAAITKEIAELVGAADALR</sequence>
<evidence type="ECO:0000256" key="9">
    <source>
        <dbReference type="ARBA" id="ARBA00023310"/>
    </source>
</evidence>
<dbReference type="EMBL" id="LR778114">
    <property type="protein sequence ID" value="CAB1128143.1"/>
    <property type="molecule type" value="Genomic_DNA"/>
</dbReference>
<keyword evidence="5 10" id="KW-0375">Hydrogen ion transport</keyword>
<evidence type="ECO:0000256" key="5">
    <source>
        <dbReference type="ARBA" id="ARBA00022781"/>
    </source>
</evidence>
<dbReference type="CDD" id="cd12151">
    <property type="entry name" value="F1-ATPase_gamma"/>
    <property type="match status" value="1"/>
</dbReference>
<dbReference type="GO" id="GO:0045259">
    <property type="term" value="C:proton-transporting ATP synthase complex"/>
    <property type="evidence" value="ECO:0007669"/>
    <property type="project" value="UniProtKB-KW"/>
</dbReference>
<evidence type="ECO:0000256" key="6">
    <source>
        <dbReference type="ARBA" id="ARBA00023065"/>
    </source>
</evidence>
<dbReference type="Gene3D" id="3.40.1380.10">
    <property type="match status" value="1"/>
</dbReference>
<evidence type="ECO:0000256" key="3">
    <source>
        <dbReference type="ARBA" id="ARBA00007681"/>
    </source>
</evidence>
<dbReference type="KEGG" id="hfv:R50_0637"/>
<reference evidence="11 12" key="1">
    <citation type="submission" date="2020-02" db="EMBL/GenBank/DDBJ databases">
        <authorList>
            <person name="Hogendoorn C."/>
        </authorList>
    </citation>
    <scope>NUCLEOTIDE SEQUENCE [LARGE SCALE GENOMIC DNA]</scope>
    <source>
        <strain evidence="11">R501</strain>
    </source>
</reference>
<evidence type="ECO:0000256" key="8">
    <source>
        <dbReference type="ARBA" id="ARBA00023196"/>
    </source>
</evidence>
<evidence type="ECO:0000313" key="11">
    <source>
        <dbReference type="EMBL" id="CAB1128143.1"/>
    </source>
</evidence>
<dbReference type="InterPro" id="IPR000131">
    <property type="entry name" value="ATP_synth_F1_gsu"/>
</dbReference>
<dbReference type="GO" id="GO:0042777">
    <property type="term" value="P:proton motive force-driven plasma membrane ATP synthesis"/>
    <property type="evidence" value="ECO:0007669"/>
    <property type="project" value="UniProtKB-UniRule"/>
</dbReference>
<protein>
    <recommendedName>
        <fullName evidence="10">ATP synthase gamma chain</fullName>
    </recommendedName>
    <alternativeName>
        <fullName evidence="10">ATP synthase F1 sector gamma subunit</fullName>
    </alternativeName>
    <alternativeName>
        <fullName evidence="10">F-ATPase gamma subunit</fullName>
    </alternativeName>
</protein>
<dbReference type="Gene3D" id="1.10.287.80">
    <property type="entry name" value="ATP synthase, gamma subunit, helix hairpin domain"/>
    <property type="match status" value="2"/>
</dbReference>
<evidence type="ECO:0000256" key="7">
    <source>
        <dbReference type="ARBA" id="ARBA00023136"/>
    </source>
</evidence>
<keyword evidence="6 10" id="KW-0406">Ion transport</keyword>
<dbReference type="AlphaFoldDB" id="A0A6F8ZES3"/>
<evidence type="ECO:0000256" key="4">
    <source>
        <dbReference type="ARBA" id="ARBA00022448"/>
    </source>
</evidence>
<dbReference type="InterPro" id="IPR035968">
    <property type="entry name" value="ATP_synth_F1_ATPase_gsu"/>
</dbReference>
<organism evidence="11 12">
    <name type="scientific">Candidatus Hydrogenisulfobacillus filiaventi</name>
    <dbReference type="NCBI Taxonomy" id="2707344"/>
    <lineage>
        <taxon>Bacteria</taxon>
        <taxon>Bacillati</taxon>
        <taxon>Bacillota</taxon>
        <taxon>Clostridia</taxon>
        <taxon>Eubacteriales</taxon>
        <taxon>Clostridiales Family XVII. Incertae Sedis</taxon>
        <taxon>Candidatus Hydrogenisulfobacillus</taxon>
    </lineage>
</organism>
<comment type="subcellular location">
    <subcellularLocation>
        <location evidence="10">Cell membrane</location>
        <topology evidence="10">Peripheral membrane protein</topology>
    </subcellularLocation>
    <subcellularLocation>
        <location evidence="2">Membrane</location>
        <topology evidence="2">Peripheral membrane protein</topology>
    </subcellularLocation>
</comment>
<dbReference type="PRINTS" id="PR00126">
    <property type="entry name" value="ATPASEGAMMA"/>
</dbReference>
<keyword evidence="10" id="KW-1003">Cell membrane</keyword>
<dbReference type="NCBIfam" id="TIGR01146">
    <property type="entry name" value="ATPsyn_F1gamma"/>
    <property type="match status" value="1"/>
</dbReference>
<evidence type="ECO:0000313" key="12">
    <source>
        <dbReference type="Proteomes" id="UP000503399"/>
    </source>
</evidence>
<keyword evidence="8 10" id="KW-0139">CF(1)</keyword>
<dbReference type="SUPFAM" id="SSF52943">
    <property type="entry name" value="ATP synthase (F1-ATPase), gamma subunit"/>
    <property type="match status" value="1"/>
</dbReference>
<dbReference type="GO" id="GO:0046933">
    <property type="term" value="F:proton-transporting ATP synthase activity, rotational mechanism"/>
    <property type="evidence" value="ECO:0007669"/>
    <property type="project" value="UniProtKB-UniRule"/>
</dbReference>
<dbReference type="PANTHER" id="PTHR11693:SF22">
    <property type="entry name" value="ATP SYNTHASE SUBUNIT GAMMA, MITOCHONDRIAL"/>
    <property type="match status" value="1"/>
</dbReference>
<comment type="similarity">
    <text evidence="3 10">Belongs to the ATPase gamma chain family.</text>
</comment>
<dbReference type="GO" id="GO:0005524">
    <property type="term" value="F:ATP binding"/>
    <property type="evidence" value="ECO:0007669"/>
    <property type="project" value="UniProtKB-UniRule"/>
</dbReference>
<comment type="function">
    <text evidence="1 10">Produces ATP from ADP in the presence of a proton gradient across the membrane. The gamma chain is believed to be important in regulating ATPase activity and the flow of protons through the CF(0) complex.</text>
</comment>
<keyword evidence="12" id="KW-1185">Reference proteome</keyword>
<evidence type="ECO:0000256" key="2">
    <source>
        <dbReference type="ARBA" id="ARBA00004170"/>
    </source>
</evidence>
<dbReference type="HAMAP" id="MF_00815">
    <property type="entry name" value="ATP_synth_gamma_bact"/>
    <property type="match status" value="1"/>
</dbReference>
<accession>A0A6F8ZES3</accession>
<gene>
    <name evidence="10 11" type="primary">atpG</name>
    <name evidence="11" type="ORF">R50_0637</name>
</gene>
<dbReference type="GO" id="GO:0005886">
    <property type="term" value="C:plasma membrane"/>
    <property type="evidence" value="ECO:0007669"/>
    <property type="project" value="UniProtKB-SubCell"/>
</dbReference>
<proteinExistence type="inferred from homology"/>
<dbReference type="PANTHER" id="PTHR11693">
    <property type="entry name" value="ATP SYNTHASE GAMMA CHAIN"/>
    <property type="match status" value="1"/>
</dbReference>
<dbReference type="Pfam" id="PF00231">
    <property type="entry name" value="ATP-synt"/>
    <property type="match status" value="1"/>
</dbReference>
<evidence type="ECO:0000256" key="10">
    <source>
        <dbReference type="HAMAP-Rule" id="MF_00815"/>
    </source>
</evidence>
<keyword evidence="7 10" id="KW-0472">Membrane</keyword>
<dbReference type="Proteomes" id="UP000503399">
    <property type="component" value="Chromosome"/>
</dbReference>
<comment type="subunit">
    <text evidence="10">F-type ATPases have 2 components, CF(1) - the catalytic core - and CF(0) - the membrane proton channel. CF(1) has five subunits: alpha(3), beta(3), gamma(1), delta(1), epsilon(1). CF(0) has three main subunits: a, b and c.</text>
</comment>